<evidence type="ECO:0000313" key="2">
    <source>
        <dbReference type="Proteomes" id="UP000768646"/>
    </source>
</evidence>
<dbReference type="EMBL" id="JABTEG010000002">
    <property type="protein sequence ID" value="KAG4305770.1"/>
    <property type="molecule type" value="Genomic_DNA"/>
</dbReference>
<evidence type="ECO:0000313" key="1">
    <source>
        <dbReference type="EMBL" id="KAG4305770.1"/>
    </source>
</evidence>
<keyword evidence="2" id="KW-1185">Reference proteome</keyword>
<gene>
    <name evidence="1" type="ORF">PORY_000680</name>
</gene>
<protein>
    <submittedName>
        <fullName evidence="1">Uncharacterized protein</fullName>
    </submittedName>
</protein>
<comment type="caution">
    <text evidence="1">The sequence shown here is derived from an EMBL/GenBank/DDBJ whole genome shotgun (WGS) entry which is preliminary data.</text>
</comment>
<dbReference type="Proteomes" id="UP000768646">
    <property type="component" value="Unassembled WGS sequence"/>
</dbReference>
<accession>A0ACB7CFC8</accession>
<reference evidence="1 2" key="1">
    <citation type="journal article" date="2021" name="Commun. Biol.">
        <title>Genomic insights into the host specific adaptation of the Pneumocystis genus.</title>
        <authorList>
            <person name="Cisse O.H."/>
            <person name="Ma L."/>
            <person name="Dekker J.P."/>
            <person name="Khil P.P."/>
            <person name="Youn J.-H."/>
            <person name="Brenchley J.M."/>
            <person name="Blair R."/>
            <person name="Pahar B."/>
            <person name="Chabe M."/>
            <person name="Van Rompay K.K.A."/>
            <person name="Keesler R."/>
            <person name="Sukura A."/>
            <person name="Hirsch V."/>
            <person name="Kutty G."/>
            <person name="Liu Y."/>
            <person name="Peng L."/>
            <person name="Chen J."/>
            <person name="Song J."/>
            <person name="Weissenbacher-Lang C."/>
            <person name="Xu J."/>
            <person name="Upham N.S."/>
            <person name="Stajich J.E."/>
            <person name="Cuomo C.A."/>
            <person name="Cushion M.T."/>
            <person name="Kovacs J.A."/>
        </authorList>
    </citation>
    <scope>NUCLEOTIDE SEQUENCE [LARGE SCALE GENOMIC DNA]</scope>
    <source>
        <strain evidence="1 2">RABM</strain>
    </source>
</reference>
<organism evidence="1 2">
    <name type="scientific">Pneumocystis oryctolagi</name>
    <dbReference type="NCBI Taxonomy" id="42067"/>
    <lineage>
        <taxon>Eukaryota</taxon>
        <taxon>Fungi</taxon>
        <taxon>Dikarya</taxon>
        <taxon>Ascomycota</taxon>
        <taxon>Taphrinomycotina</taxon>
        <taxon>Pneumocystomycetes</taxon>
        <taxon>Pneumocystaceae</taxon>
        <taxon>Pneumocystis</taxon>
    </lineage>
</organism>
<proteinExistence type="predicted"/>
<name>A0ACB7CFC8_9ASCO</name>
<sequence length="1016" mass="115350">MAVGEGILDANMPSFFSCPDMSGFVHEPHKIKRNVLLKKKEHKLWNKHDKGMLRHSQSVTDSLASGYASTSVRSVSLVQVAEESPKKGFFVRLMKRRESRTSDQKCDINHKNGKLFLYFKKTPGFMKKYLKDHNSYKGSFKSSSNFPIPESISLYELAGSSNYKDENFASPSEKTSSLLEDSTSSQTVLDNIDTLKNHEVRRAYFEPVQKIFDVDMKLKSNNQNFSSPISNKTAYLFSASGNKENDIIADNSRDFDKSASQFNQSVTDYSERSFVSAREISDRNSLIDVSNKDIKDSLTEFDNKNKENNDFLKHSSSEYNALVIGKSIFYGEETYVSRTKAATWLGDCMELNSNARTVYMSQFDWSGVDILTALRRLCSKLIMKAETQQMDRILEAFSKRWYECNSSSKLTPDIVHPIAYSLLLLNTDLHVADLTQGQKMTKSQFVQNTLSTIFSSSSKSKLDIPEFSGLSLDTSVLSIPTRHILSRGLFSYNRLSTKARSSFDISGKSSKEFLANKASSVALNEELDSSIYFQLEALLKKEMYVSVKNSYILQPTISDTQSNDTQDISFMYRTNSSSFYSTLLGRTPSLSCGSLSEISAQKYGIKFKIKSWENKRKNRSQICHDNYHGSVSCNVNDWNSSFGNKVSNLWDSCIFISCFQLLSSENRSVCSFNSSCYSTNMYDHQFSTIGFAGTLNNVIKKTSIFPSIDFNCNSDNDENELALSGPPWTKEGILKHKHYLENFKKAKNRSWIECFAVLEKGELKLFQFSNSKFSERRGIIGSGNWIENANNIGSFVLLQSLASALPPPGYSPTRPYVWVLTLPNGGVHFFQAGTTELLNEWVYSANYWAARFSKEPLLGGISNVEYGWGQCLEEMENYKKKVKGNKHTIPDSNNSFKTDRFNLKLPGDRASIKTWNAPQLYLLTNTAKEEEQAKNLKNYIAILEKDAQKHNAYRPLILQAFSPRHPNLAKALLNWEKKSHYLLREIVKYKTYLECLSRALALKDERLSKNNNIYSS</sequence>